<dbReference type="EMBL" id="KI911161">
    <property type="protein sequence ID" value="ETR98678.1"/>
    <property type="molecule type" value="Genomic_DNA"/>
</dbReference>
<evidence type="ECO:0000256" key="1">
    <source>
        <dbReference type="ARBA" id="ARBA00023002"/>
    </source>
</evidence>
<dbReference type="GO" id="GO:0016491">
    <property type="term" value="F:oxidoreductase activity"/>
    <property type="evidence" value="ECO:0007669"/>
    <property type="project" value="UniProtKB-KW"/>
</dbReference>
<dbReference type="PANTHER" id="PTHR43625:SF40">
    <property type="entry name" value="ALDO-KETO REDUCTASE YAKC [NADP(+)]"/>
    <property type="match status" value="1"/>
</dbReference>
<protein>
    <submittedName>
        <fullName evidence="3">Aldo/keto reductase</fullName>
    </submittedName>
</protein>
<name>A0A024RZZ3_HYPJR</name>
<dbReference type="KEGG" id="trr:M419DRAFT_88510"/>
<organism evidence="3 4">
    <name type="scientific">Hypocrea jecorina (strain ATCC 56765 / BCRC 32924 / NRRL 11460 / Rut C-30)</name>
    <name type="common">Trichoderma reesei</name>
    <dbReference type="NCBI Taxonomy" id="1344414"/>
    <lineage>
        <taxon>Eukaryota</taxon>
        <taxon>Fungi</taxon>
        <taxon>Dikarya</taxon>
        <taxon>Ascomycota</taxon>
        <taxon>Pezizomycotina</taxon>
        <taxon>Sordariomycetes</taxon>
        <taxon>Hypocreomycetidae</taxon>
        <taxon>Hypocreales</taxon>
        <taxon>Hypocreaceae</taxon>
        <taxon>Trichoderma</taxon>
    </lineage>
</organism>
<keyword evidence="1" id="KW-0560">Oxidoreductase</keyword>
<dbReference type="Gene3D" id="3.20.20.100">
    <property type="entry name" value="NADP-dependent oxidoreductase domain"/>
    <property type="match status" value="1"/>
</dbReference>
<dbReference type="SUPFAM" id="SSF51430">
    <property type="entry name" value="NAD(P)-linked oxidoreductase"/>
    <property type="match status" value="1"/>
</dbReference>
<dbReference type="GO" id="GO:0005737">
    <property type="term" value="C:cytoplasm"/>
    <property type="evidence" value="ECO:0007669"/>
    <property type="project" value="TreeGrafter"/>
</dbReference>
<dbReference type="PROSITE" id="PS51257">
    <property type="entry name" value="PROKAR_LIPOPROTEIN"/>
    <property type="match status" value="1"/>
</dbReference>
<accession>A0A024RZZ3</accession>
<dbReference type="HOGENOM" id="CLU_023205_2_1_1"/>
<evidence type="ECO:0000259" key="2">
    <source>
        <dbReference type="Pfam" id="PF00248"/>
    </source>
</evidence>
<evidence type="ECO:0000313" key="3">
    <source>
        <dbReference type="EMBL" id="ETR98678.1"/>
    </source>
</evidence>
<dbReference type="InterPro" id="IPR023210">
    <property type="entry name" value="NADP_OxRdtase_dom"/>
</dbReference>
<dbReference type="InterPro" id="IPR050791">
    <property type="entry name" value="Aldo-Keto_reductase"/>
</dbReference>
<dbReference type="Pfam" id="PF00248">
    <property type="entry name" value="Aldo_ket_red"/>
    <property type="match status" value="1"/>
</dbReference>
<proteinExistence type="predicted"/>
<dbReference type="OrthoDB" id="37537at2759"/>
<evidence type="ECO:0000313" key="4">
    <source>
        <dbReference type="Proteomes" id="UP000024376"/>
    </source>
</evidence>
<gene>
    <name evidence="3" type="ORF">M419DRAFT_88510</name>
</gene>
<dbReference type="Proteomes" id="UP000024376">
    <property type="component" value="Unassembled WGS sequence"/>
</dbReference>
<sequence>MPATLTRKLGKNGPEIPAIGFGLMGIGIACYGATGGDEERLAVLDRAWELGCTHWDTSDVYGDSEDLIGKWLKLHPERRADIFIATKFGINVETKPDGTYTGSVNSTPEYAKEACARSLKRLGVDYIDLYYCHRVDTKTPIEKTVQAMVELKNEGKIKYLGFSEISGDSLRRAHAVHPISAVQVEYHPWAREIEGPKSKHLLRACRELGVATVAYSPLGRGILTGQYTSTSELDAGDYRKNLTQFKDDNLKKNLQLVDKFKEVAQRKGCSLSQLALAWLLAQGDDILPIPGTKKIKYLEDNFGAQDVRLTAEEAEEIRKVVDELGVAGERDVAFNEYADTPAL</sequence>
<feature type="domain" description="NADP-dependent oxidoreductase" evidence="2">
    <location>
        <begin position="19"/>
        <end position="321"/>
    </location>
</feature>
<reference evidence="4" key="1">
    <citation type="journal article" date="2013" name="Ind. Biotechnol.">
        <title>Comparative genomics analysis of Trichoderma reesei strains.</title>
        <authorList>
            <person name="Koike H."/>
            <person name="Aerts A."/>
            <person name="LaButti K."/>
            <person name="Grigoriev I.V."/>
            <person name="Baker S.E."/>
        </authorList>
    </citation>
    <scope>NUCLEOTIDE SEQUENCE [LARGE SCALE GENOMIC DNA]</scope>
    <source>
        <strain evidence="4">ATCC 56765 / BCRC 32924 / NRRL 11460 / Rut C-30</strain>
    </source>
</reference>
<dbReference type="AlphaFoldDB" id="A0A024RZZ3"/>
<dbReference type="PANTHER" id="PTHR43625">
    <property type="entry name" value="AFLATOXIN B1 ALDEHYDE REDUCTASE"/>
    <property type="match status" value="1"/>
</dbReference>
<dbReference type="InterPro" id="IPR036812">
    <property type="entry name" value="NAD(P)_OxRdtase_dom_sf"/>
</dbReference>